<evidence type="ECO:0008006" key="6">
    <source>
        <dbReference type="Google" id="ProtNLM"/>
    </source>
</evidence>
<dbReference type="OrthoDB" id="10265068at2759"/>
<dbReference type="RefSeq" id="XP_002506176.1">
    <property type="nucleotide sequence ID" value="XM_002506130.1"/>
</dbReference>
<dbReference type="GeneID" id="8248899"/>
<dbReference type="PANTHER" id="PTHR15074:SF0">
    <property type="entry name" value="METHYL-CPG-BINDING DOMAIN PROTEIN 4-LIKE PROTEIN"/>
    <property type="match status" value="1"/>
</dbReference>
<dbReference type="GO" id="GO:0006281">
    <property type="term" value="P:DNA repair"/>
    <property type="evidence" value="ECO:0007669"/>
    <property type="project" value="InterPro"/>
</dbReference>
<evidence type="ECO:0000256" key="1">
    <source>
        <dbReference type="ARBA" id="ARBA00004123"/>
    </source>
</evidence>
<organism evidence="4 5">
    <name type="scientific">Micromonas commoda (strain RCC299 / NOUM17 / CCMP2709)</name>
    <name type="common">Picoplanktonic green alga</name>
    <dbReference type="NCBI Taxonomy" id="296587"/>
    <lineage>
        <taxon>Eukaryota</taxon>
        <taxon>Viridiplantae</taxon>
        <taxon>Chlorophyta</taxon>
        <taxon>Mamiellophyceae</taxon>
        <taxon>Mamiellales</taxon>
        <taxon>Mamiellaceae</taxon>
        <taxon>Micromonas</taxon>
    </lineage>
</organism>
<dbReference type="GO" id="GO:0003677">
    <property type="term" value="F:DNA binding"/>
    <property type="evidence" value="ECO:0007669"/>
    <property type="project" value="InterPro"/>
</dbReference>
<dbReference type="OMA" id="YYAHDAW"/>
<dbReference type="InterPro" id="IPR045138">
    <property type="entry name" value="MeCP2/MBD4"/>
</dbReference>
<evidence type="ECO:0000313" key="4">
    <source>
        <dbReference type="EMBL" id="ACO67434.1"/>
    </source>
</evidence>
<dbReference type="InterPro" id="IPR011257">
    <property type="entry name" value="DNA_glycosylase"/>
</dbReference>
<dbReference type="AlphaFoldDB" id="C1EH30"/>
<dbReference type="SUPFAM" id="SSF48150">
    <property type="entry name" value="DNA-glycosylase"/>
    <property type="match status" value="1"/>
</dbReference>
<proteinExistence type="predicted"/>
<dbReference type="EMBL" id="CP001332">
    <property type="protein sequence ID" value="ACO67434.1"/>
    <property type="molecule type" value="Genomic_DNA"/>
</dbReference>
<feature type="region of interest" description="Disordered" evidence="3">
    <location>
        <begin position="42"/>
        <end position="109"/>
    </location>
</feature>
<keyword evidence="5" id="KW-1185">Reference proteome</keyword>
<dbReference type="InParanoid" id="C1EH30"/>
<dbReference type="GO" id="GO:0003824">
    <property type="term" value="F:catalytic activity"/>
    <property type="evidence" value="ECO:0007669"/>
    <property type="project" value="InterPro"/>
</dbReference>
<sequence>MAVAADDDGLTDYERQRLAHVARNREYMARLGVLDLAKVVATEKPTTAPSRKRVKREPTEPSRRSGRLLNVKPEHDGSAVDALRDDEDAGERRNKRTTGRIATGPAGDASVWDSEDAALEASRQWLEDARALMLARTSAVADMPKGSRSEEATRARWRKEAVSRWGDGVPAIDAVEDWERWVKSRVGAPPPPSDLQLLQEYYAHDAWQLLVACVLMSRVSSWDVKHNTISAFFAKYPTPTHALAASPNDVLEVIRPLGLFPARFRSIVEVSTKVVSDVGEFDVGPEPTRKVYGAARG</sequence>
<evidence type="ECO:0000313" key="5">
    <source>
        <dbReference type="Proteomes" id="UP000002009"/>
    </source>
</evidence>
<protein>
    <recommendedName>
        <fullName evidence="6">HhH-GPD domain-containing protein</fullName>
    </recommendedName>
</protein>
<dbReference type="Proteomes" id="UP000002009">
    <property type="component" value="Chromosome 14"/>
</dbReference>
<keyword evidence="2" id="KW-0539">Nucleus</keyword>
<comment type="subcellular location">
    <subcellularLocation>
        <location evidence="1">Nucleus</location>
    </subcellularLocation>
</comment>
<dbReference type="GO" id="GO:0005634">
    <property type="term" value="C:nucleus"/>
    <property type="evidence" value="ECO:0007669"/>
    <property type="project" value="UniProtKB-SubCell"/>
</dbReference>
<accession>C1EH30</accession>
<evidence type="ECO:0000256" key="2">
    <source>
        <dbReference type="ARBA" id="ARBA00023242"/>
    </source>
</evidence>
<reference evidence="4 5" key="1">
    <citation type="journal article" date="2009" name="Science">
        <title>Green evolution and dynamic adaptations revealed by genomes of the marine picoeukaryotes Micromonas.</title>
        <authorList>
            <person name="Worden A.Z."/>
            <person name="Lee J.H."/>
            <person name="Mock T."/>
            <person name="Rouze P."/>
            <person name="Simmons M.P."/>
            <person name="Aerts A.L."/>
            <person name="Allen A.E."/>
            <person name="Cuvelier M.L."/>
            <person name="Derelle E."/>
            <person name="Everett M.V."/>
            <person name="Foulon E."/>
            <person name="Grimwood J."/>
            <person name="Gundlach H."/>
            <person name="Henrissat B."/>
            <person name="Napoli C."/>
            <person name="McDonald S.M."/>
            <person name="Parker M.S."/>
            <person name="Rombauts S."/>
            <person name="Salamov A."/>
            <person name="Von Dassow P."/>
            <person name="Badger J.H."/>
            <person name="Coutinho P.M."/>
            <person name="Demir E."/>
            <person name="Dubchak I."/>
            <person name="Gentemann C."/>
            <person name="Eikrem W."/>
            <person name="Gready J.E."/>
            <person name="John U."/>
            <person name="Lanier W."/>
            <person name="Lindquist E.A."/>
            <person name="Lucas S."/>
            <person name="Mayer K.F."/>
            <person name="Moreau H."/>
            <person name="Not F."/>
            <person name="Otillar R."/>
            <person name="Panaud O."/>
            <person name="Pangilinan J."/>
            <person name="Paulsen I."/>
            <person name="Piegu B."/>
            <person name="Poliakov A."/>
            <person name="Robbens S."/>
            <person name="Schmutz J."/>
            <person name="Toulza E."/>
            <person name="Wyss T."/>
            <person name="Zelensky A."/>
            <person name="Zhou K."/>
            <person name="Armbrust E.V."/>
            <person name="Bhattacharya D."/>
            <person name="Goodenough U.W."/>
            <person name="Van de Peer Y."/>
            <person name="Grigoriev I.V."/>
        </authorList>
    </citation>
    <scope>NUCLEOTIDE SEQUENCE [LARGE SCALE GENOMIC DNA]</scope>
    <source>
        <strain evidence="5">RCC299 / NOUM17</strain>
    </source>
</reference>
<dbReference type="PANTHER" id="PTHR15074">
    <property type="entry name" value="METHYL-CPG-BINDING PROTEIN"/>
    <property type="match status" value="1"/>
</dbReference>
<dbReference type="KEGG" id="mis:MICPUN_64085"/>
<name>C1EH30_MICCC</name>
<dbReference type="STRING" id="296587.C1EH30"/>
<dbReference type="Gene3D" id="1.10.340.30">
    <property type="entry name" value="Hypothetical protein, domain 2"/>
    <property type="match status" value="1"/>
</dbReference>
<gene>
    <name evidence="4" type="ORF">MICPUN_64085</name>
</gene>
<evidence type="ECO:0000256" key="3">
    <source>
        <dbReference type="SAM" id="MobiDB-lite"/>
    </source>
</evidence>